<comment type="caution">
    <text evidence="1">The sequence shown here is derived from an EMBL/GenBank/DDBJ whole genome shotgun (WGS) entry which is preliminary data.</text>
</comment>
<protein>
    <submittedName>
        <fullName evidence="1">Uncharacterized protein</fullName>
    </submittedName>
</protein>
<gene>
    <name evidence="1" type="ORF">FB476_2680</name>
</gene>
<evidence type="ECO:0000313" key="2">
    <source>
        <dbReference type="Proteomes" id="UP000315133"/>
    </source>
</evidence>
<evidence type="ECO:0000313" key="1">
    <source>
        <dbReference type="EMBL" id="TQM97755.1"/>
    </source>
</evidence>
<proteinExistence type="predicted"/>
<organism evidence="1 2">
    <name type="scientific">Ornithinimicrobium humiphilum</name>
    <dbReference type="NCBI Taxonomy" id="125288"/>
    <lineage>
        <taxon>Bacteria</taxon>
        <taxon>Bacillati</taxon>
        <taxon>Actinomycetota</taxon>
        <taxon>Actinomycetes</taxon>
        <taxon>Micrococcales</taxon>
        <taxon>Ornithinimicrobiaceae</taxon>
        <taxon>Ornithinimicrobium</taxon>
    </lineage>
</organism>
<name>A0A543KRQ0_9MICO</name>
<keyword evidence="2" id="KW-1185">Reference proteome</keyword>
<sequence>MTPETEHDLDRTLLHRERESHQEIAEEKDGRRIVLLDSARWVNAENTDRDVVVAASYVGVLPARMMAVHRPRGVIGHDACVGADAAGIAGLWYLEALGIPAATADGMSAELGNGPDLYAEGVVSYLNYPAERVGVSVGMPVAEAARLMRDVDPTGTEVGNKIRREVVEEHPSGRRVVVTDSIVWAYPEDEQRSVLVTAGHTGRSGAKFLIEANPWGFICHDGGRAKNDSGTTGLRTAQEHGLPGACIDGRTAPIGDAFRGYAVGRISVCNDLARALGVEEGLTVREAATRLLQDRPA</sequence>
<dbReference type="OrthoDB" id="1115380at2"/>
<dbReference type="EMBL" id="VFPU01000001">
    <property type="protein sequence ID" value="TQM97755.1"/>
    <property type="molecule type" value="Genomic_DNA"/>
</dbReference>
<reference evidence="1 2" key="1">
    <citation type="submission" date="2019-06" db="EMBL/GenBank/DDBJ databases">
        <title>Sequencing the genomes of 1000 actinobacteria strains.</title>
        <authorList>
            <person name="Klenk H.-P."/>
        </authorList>
    </citation>
    <scope>NUCLEOTIDE SEQUENCE [LARGE SCALE GENOMIC DNA]</scope>
    <source>
        <strain evidence="1 2">DSM 12362</strain>
    </source>
</reference>
<accession>A0A543KRQ0</accession>
<dbReference type="AlphaFoldDB" id="A0A543KRQ0"/>
<dbReference type="RefSeq" id="WP_141819559.1">
    <property type="nucleotide sequence ID" value="NZ_BAAAIL010000001.1"/>
</dbReference>
<dbReference type="Proteomes" id="UP000315133">
    <property type="component" value="Unassembled WGS sequence"/>
</dbReference>